<dbReference type="Proteomes" id="UP000295711">
    <property type="component" value="Unassembled WGS sequence"/>
</dbReference>
<dbReference type="OrthoDB" id="9984143at2"/>
<keyword evidence="3" id="KW-1185">Reference proteome</keyword>
<accession>A0A4R2LZG3</accession>
<comment type="caution">
    <text evidence="2">The sequence shown here is derived from an EMBL/GenBank/DDBJ whole genome shotgun (WGS) entry which is preliminary data.</text>
</comment>
<dbReference type="RefSeq" id="WP_132088968.1">
    <property type="nucleotide sequence ID" value="NZ_JANKAQ010000001.1"/>
</dbReference>
<feature type="transmembrane region" description="Helical" evidence="1">
    <location>
        <begin position="465"/>
        <end position="484"/>
    </location>
</feature>
<keyword evidence="1" id="KW-0472">Membrane</keyword>
<evidence type="ECO:0000313" key="2">
    <source>
        <dbReference type="EMBL" id="TCO85941.1"/>
    </source>
</evidence>
<feature type="transmembrane region" description="Helical" evidence="1">
    <location>
        <begin position="496"/>
        <end position="520"/>
    </location>
</feature>
<evidence type="ECO:0000313" key="3">
    <source>
        <dbReference type="Proteomes" id="UP000295711"/>
    </source>
</evidence>
<keyword evidence="1" id="KW-0812">Transmembrane</keyword>
<dbReference type="EMBL" id="SLXA01000002">
    <property type="protein sequence ID" value="TCO85941.1"/>
    <property type="molecule type" value="Genomic_DNA"/>
</dbReference>
<gene>
    <name evidence="2" type="ORF">EV212_102259</name>
</gene>
<name>A0A4R2LZG3_9FIRM</name>
<sequence length="529" mass="60710">MAQKSGSGIEKIKYGEIHCYYPLKFETDLDFEALCEAVRQSTVFFSEEYQNKIMDSLGYSLSRSVREMPGELLQEPDIKMDTKAFSRYNEMTAPPFQLEGDDLQLELEMTDTSVKIHLVSTELKALGQRLDRLREEQEASFQIYGSGFTSAQDRLILLPFKIELNSKETVWLHALLYIFENHMGFLKLELPLINTSPAPLQNNNIDLFISNVINKWKNKNYASETSFSNIAEAYLNSLHEDTHIDFIKYGSGIRHIILIDFDGIPKQLNNVSKDVQEDLYRIIAAPVPKRKDTSYYRDAWEYIQKNSWGGHGMNYLTKTTGGCLSYIDQGLLDMVTEQYKIRTGVKDIEADDHYRICSGLARDVHVNAEFALLIIMLKKMNDLNNFYKKVFKPKELAEIQKEYNRNLIFISELQEGCYGSVSEQTAAFEARMPHYLKAEITRDKRSAIDSILKEEEKEKAERFEAFLAVGGFMLALIFGLPAIYESLEIIRNALGFILVDVPIITLENLSVVLWLLLNLFMGLKIKSGK</sequence>
<proteinExistence type="predicted"/>
<reference evidence="2 3" key="1">
    <citation type="submission" date="2019-03" db="EMBL/GenBank/DDBJ databases">
        <title>Genomic Encyclopedia of Type Strains, Phase IV (KMG-IV): sequencing the most valuable type-strain genomes for metagenomic binning, comparative biology and taxonomic classification.</title>
        <authorList>
            <person name="Goeker M."/>
        </authorList>
    </citation>
    <scope>NUCLEOTIDE SEQUENCE [LARGE SCALE GENOMIC DNA]</scope>
    <source>
        <strain evidence="2 3">DSM 28559</strain>
    </source>
</reference>
<protein>
    <submittedName>
        <fullName evidence="2">Uncharacterized protein</fullName>
    </submittedName>
</protein>
<organism evidence="2 3">
    <name type="scientific">Frisingicoccus caecimuris</name>
    <dbReference type="NCBI Taxonomy" id="1796636"/>
    <lineage>
        <taxon>Bacteria</taxon>
        <taxon>Bacillati</taxon>
        <taxon>Bacillota</taxon>
        <taxon>Clostridia</taxon>
        <taxon>Lachnospirales</taxon>
        <taxon>Lachnospiraceae</taxon>
        <taxon>Frisingicoccus</taxon>
    </lineage>
</organism>
<evidence type="ECO:0000256" key="1">
    <source>
        <dbReference type="SAM" id="Phobius"/>
    </source>
</evidence>
<dbReference type="AlphaFoldDB" id="A0A4R2LZG3"/>
<keyword evidence="1" id="KW-1133">Transmembrane helix</keyword>